<feature type="disulfide bond" evidence="6">
    <location>
        <begin position="996"/>
        <end position="1005"/>
    </location>
</feature>
<proteinExistence type="predicted"/>
<evidence type="ECO:0000259" key="10">
    <source>
        <dbReference type="PROSITE" id="PS50026"/>
    </source>
</evidence>
<evidence type="ECO:0000256" key="4">
    <source>
        <dbReference type="ARBA" id="ARBA00023136"/>
    </source>
</evidence>
<keyword evidence="13" id="KW-1185">Reference proteome</keyword>
<dbReference type="SMART" id="SM00192">
    <property type="entry name" value="LDLa"/>
    <property type="match status" value="6"/>
</dbReference>
<dbReference type="PROSITE" id="PS01186">
    <property type="entry name" value="EGF_2"/>
    <property type="match status" value="2"/>
</dbReference>
<feature type="transmembrane region" description="Helical" evidence="8">
    <location>
        <begin position="1409"/>
        <end position="1431"/>
    </location>
</feature>
<accession>A0A815VAS3</accession>
<evidence type="ECO:0000256" key="6">
    <source>
        <dbReference type="PROSITE-ProRule" id="PRU00076"/>
    </source>
</evidence>
<feature type="transmembrane region" description="Helical" evidence="8">
    <location>
        <begin position="1271"/>
        <end position="1297"/>
    </location>
</feature>
<dbReference type="SMART" id="SM00181">
    <property type="entry name" value="EGF"/>
    <property type="match status" value="3"/>
</dbReference>
<feature type="disulfide bond" evidence="7">
    <location>
        <begin position="652"/>
        <end position="667"/>
    </location>
</feature>
<evidence type="ECO:0000313" key="12">
    <source>
        <dbReference type="EMBL" id="CAF1533421.1"/>
    </source>
</evidence>
<keyword evidence="6" id="KW-0245">EGF-like domain</keyword>
<evidence type="ECO:0000256" key="2">
    <source>
        <dbReference type="ARBA" id="ARBA00022692"/>
    </source>
</evidence>
<feature type="transmembrane region" description="Helical" evidence="8">
    <location>
        <begin position="1491"/>
        <end position="1513"/>
    </location>
</feature>
<evidence type="ECO:0000256" key="9">
    <source>
        <dbReference type="SAM" id="SignalP"/>
    </source>
</evidence>
<reference evidence="12" key="1">
    <citation type="submission" date="2021-02" db="EMBL/GenBank/DDBJ databases">
        <authorList>
            <person name="Nowell W R."/>
        </authorList>
    </citation>
    <scope>NUCLEOTIDE SEQUENCE</scope>
</reference>
<keyword evidence="3 8" id="KW-1133">Transmembrane helix</keyword>
<dbReference type="Gene3D" id="2.10.25.10">
    <property type="entry name" value="Laminin"/>
    <property type="match status" value="1"/>
</dbReference>
<dbReference type="PROSITE" id="PS00022">
    <property type="entry name" value="EGF_1"/>
    <property type="match status" value="3"/>
</dbReference>
<protein>
    <submittedName>
        <fullName evidence="12">Uncharacterized protein</fullName>
    </submittedName>
</protein>
<gene>
    <name evidence="12" type="ORF">XAT740_LOCUS41641</name>
</gene>
<feature type="transmembrane region" description="Helical" evidence="8">
    <location>
        <begin position="1236"/>
        <end position="1259"/>
    </location>
</feature>
<dbReference type="PROSITE" id="PS50068">
    <property type="entry name" value="LDLRA_2"/>
    <property type="match status" value="1"/>
</dbReference>
<organism evidence="12 13">
    <name type="scientific">Adineta ricciae</name>
    <name type="common">Rotifer</name>
    <dbReference type="NCBI Taxonomy" id="249248"/>
    <lineage>
        <taxon>Eukaryota</taxon>
        <taxon>Metazoa</taxon>
        <taxon>Spiralia</taxon>
        <taxon>Gnathifera</taxon>
        <taxon>Rotifera</taxon>
        <taxon>Eurotatoria</taxon>
        <taxon>Bdelloidea</taxon>
        <taxon>Adinetida</taxon>
        <taxon>Adinetidae</taxon>
        <taxon>Adineta</taxon>
    </lineage>
</organism>
<comment type="caution">
    <text evidence="12">The sequence shown here is derived from an EMBL/GenBank/DDBJ whole genome shotgun (WGS) entry which is preliminary data.</text>
</comment>
<dbReference type="PANTHER" id="PTHR24033">
    <property type="entry name" value="EGF-LIKE DOMAIN-CONTAINING PROTEIN"/>
    <property type="match status" value="1"/>
</dbReference>
<dbReference type="Gene3D" id="1.20.1070.10">
    <property type="entry name" value="Rhodopsin 7-helix transmembrane proteins"/>
    <property type="match status" value="1"/>
</dbReference>
<comment type="subcellular location">
    <subcellularLocation>
        <location evidence="1">Membrane</location>
    </subcellularLocation>
</comment>
<dbReference type="Pfam" id="PF00008">
    <property type="entry name" value="EGF"/>
    <property type="match status" value="1"/>
</dbReference>
<name>A0A815VAS3_ADIRI</name>
<dbReference type="CDD" id="cd00112">
    <property type="entry name" value="LDLa"/>
    <property type="match status" value="1"/>
</dbReference>
<feature type="domain" description="EGF-like" evidence="10">
    <location>
        <begin position="960"/>
        <end position="1006"/>
    </location>
</feature>
<evidence type="ECO:0000256" key="3">
    <source>
        <dbReference type="ARBA" id="ARBA00022989"/>
    </source>
</evidence>
<dbReference type="GO" id="GO:0016020">
    <property type="term" value="C:membrane"/>
    <property type="evidence" value="ECO:0007669"/>
    <property type="project" value="UniProtKB-SubCell"/>
</dbReference>
<dbReference type="PRINTS" id="PR00261">
    <property type="entry name" value="LDLRECEPTOR"/>
</dbReference>
<feature type="signal peptide" evidence="9">
    <location>
        <begin position="1"/>
        <end position="18"/>
    </location>
</feature>
<dbReference type="InterPro" id="IPR000742">
    <property type="entry name" value="EGF"/>
</dbReference>
<evidence type="ECO:0000256" key="1">
    <source>
        <dbReference type="ARBA" id="ARBA00004370"/>
    </source>
</evidence>
<feature type="transmembrane region" description="Helical" evidence="8">
    <location>
        <begin position="1460"/>
        <end position="1479"/>
    </location>
</feature>
<dbReference type="SUPFAM" id="SSF81321">
    <property type="entry name" value="Family A G protein-coupled receptor-like"/>
    <property type="match status" value="1"/>
</dbReference>
<feature type="domain" description="G-protein coupled receptors family 1 profile" evidence="11">
    <location>
        <begin position="1251"/>
        <end position="1511"/>
    </location>
</feature>
<evidence type="ECO:0000259" key="11">
    <source>
        <dbReference type="PROSITE" id="PS50262"/>
    </source>
</evidence>
<feature type="chain" id="PRO_5032726854" evidence="9">
    <location>
        <begin position="19"/>
        <end position="1543"/>
    </location>
</feature>
<keyword evidence="9" id="KW-0732">Signal</keyword>
<evidence type="ECO:0000256" key="7">
    <source>
        <dbReference type="PROSITE-ProRule" id="PRU00124"/>
    </source>
</evidence>
<feature type="disulfide bond" evidence="6">
    <location>
        <begin position="890"/>
        <end position="900"/>
    </location>
</feature>
<dbReference type="CDD" id="cd00054">
    <property type="entry name" value="EGF_CA"/>
    <property type="match status" value="1"/>
</dbReference>
<dbReference type="Proteomes" id="UP000663828">
    <property type="component" value="Unassembled WGS sequence"/>
</dbReference>
<evidence type="ECO:0000256" key="8">
    <source>
        <dbReference type="SAM" id="Phobius"/>
    </source>
</evidence>
<dbReference type="SUPFAM" id="SSF57196">
    <property type="entry name" value="EGF/Laminin"/>
    <property type="match status" value="1"/>
</dbReference>
<keyword evidence="4 8" id="KW-0472">Membrane</keyword>
<evidence type="ECO:0000256" key="5">
    <source>
        <dbReference type="ARBA" id="ARBA00023157"/>
    </source>
</evidence>
<dbReference type="PROSITE" id="PS50026">
    <property type="entry name" value="EGF_3"/>
    <property type="match status" value="2"/>
</dbReference>
<keyword evidence="2 8" id="KW-0812">Transmembrane</keyword>
<dbReference type="InterPro" id="IPR002172">
    <property type="entry name" value="LDrepeatLR_classA_rpt"/>
</dbReference>
<evidence type="ECO:0000313" key="13">
    <source>
        <dbReference type="Proteomes" id="UP000663828"/>
    </source>
</evidence>
<dbReference type="InterPro" id="IPR017452">
    <property type="entry name" value="GPCR_Rhodpsn_7TM"/>
</dbReference>
<feature type="domain" description="EGF-like" evidence="10">
    <location>
        <begin position="886"/>
        <end position="922"/>
    </location>
</feature>
<dbReference type="PROSITE" id="PS50262">
    <property type="entry name" value="G_PROTEIN_RECEP_F1_2"/>
    <property type="match status" value="1"/>
</dbReference>
<keyword evidence="5 6" id="KW-1015">Disulfide bond</keyword>
<feature type="disulfide bond" evidence="6">
    <location>
        <begin position="912"/>
        <end position="921"/>
    </location>
</feature>
<dbReference type="InterPro" id="IPR051830">
    <property type="entry name" value="NOTCH_homolog"/>
</dbReference>
<sequence length="1543" mass="179578">MTHIGLCICAMFVHLTVATPQINLYSTDSVSGIEANNKITAKHNCLRVLATIDNKEFYYQMISYCMDELSEKVHVINDDSSSKFSFVDLAKQNITSDQLYLWSAPIDTVENYQLYLNQLYKSTTLGEETFYNCTLPRFGPMCQYEFYDFNSNYSSLHEIIYDIYKRYLFPTDSVTCYEHLQCNRGPRPMCLDWTEICNRQVDCIDSEIDEEHCWQLEMNQCKDTEFQCPNGQCVPRIFVQDNINVVECLDEFDSYYDVFRQKRCMLHEPSFDCEDIRCQQNALTSDCRSRQSNVLKSIFSVQDNSVSDSCWNALKCKIDFELLNYTYCSRFCLLDDCIEIINVECPKLVFFPAVPVLFSHIYFAFIKNHSQDFRYPYICYNNSRYDRYFQKAFKIHINNTVCYFRNDTFPIWNFASSWTDRYFSPYYRDLWEYDYIGRNHLFLNYSLPQCNVSDMYQCENSIRCISVKYVQDKAYGCPNGDDENESYNNSIILKEESLGIQRTYSYELKTELRYIRQHISFQTICDGFQELAPIDIDGQNQTDETQCEQWQCDNIYTRCNGLWNCLNGEDEIGCNSTFQQMNCSSDQHVCVSPHTNQLICISTVQANDGKEDCLGGIDEPALCRGMYHIDTIKEFHCWNESAGDCLESRSLCEGYPNCAYGDDEKFCQNLKPNIQYYKLCKPDKLTIHSDAEKFLCSRLHDKKKPALVFFSLDPIGSVAMTATPSDQEILVGPPNEYKPQCHRGFDVHVWSNNRSQCLCPSSYYGNLCQYQNQRVSLSLKFRALSDSWQTPFEIVILLIDDSDEQTIHSHEKLTYLSVRDCQMKFHLYLLYSTRPKNATRNYSIQIDIYEKISLHYRGSVHFPIDFPFLPVHRLAFHIEIPKHDQQLSTCSNLACQHGKCVKYLNNQQFCRCDFGWSGKYCQISHICTCNSLNSICIGTSAHNQSICVCDVNKFGPRCLINTVCQTTEKTSMCQHQGQCVPTDDYMMLDRKFRCICKQGFSGERCETEDSQLVLSFAENIMLTKSILIHFIEIIKNNTPVRATTSKIIHSQRGSISIRWSQPFHIVFIEFFPEKLYYLALVQSNYRQSAMLTRTINSSSYCPHVSEIFNKSFSQWHLLRRIKSYHLACQSQRSCFYDDVHFCLCYDYNDKRLANCFEFDYQMKFDCAGESVCENEGRCFQELQGCPRHSTCICPSCFYGYRCQFSARGFGLSLDAIIGYHIRPDVSILQQSTSVQLTLILIIMFTIIGFIDGILSLITFQSKAVREVGCGLYLLCSSITTLLLISVLGCKFFILYLAQVNSISNRSFLQIQCITLDFVLRICLNMDQWLAACVACERAMTVIQGVRFIKHKSTQIAKTMIILLLIFNIGTTIHDPIHRRLIDEEDNESGEKRIWCTTTYPSSLQTFDHFMNTCNFFVPFVINFVSVTILIIKKSYLQASTQTRKHFLHLFREQIHQHQHLLIAPIALIVLALPRLIISYVSQCMESINDMWVFLVGYFISLIPPMLTFVIFVLPSKFYKKQFNKSLTRYRTILQRRLYFRSSE</sequence>
<dbReference type="PANTHER" id="PTHR24033:SF151">
    <property type="entry name" value="NOTCH 2"/>
    <property type="match status" value="1"/>
</dbReference>
<comment type="caution">
    <text evidence="6">Lacks conserved residue(s) required for the propagation of feature annotation.</text>
</comment>
<dbReference type="EMBL" id="CAJNOR010004889">
    <property type="protein sequence ID" value="CAF1533421.1"/>
    <property type="molecule type" value="Genomic_DNA"/>
</dbReference>